<dbReference type="InterPro" id="IPR000504">
    <property type="entry name" value="RRM_dom"/>
</dbReference>
<comment type="similarity">
    <text evidence="1">Belongs to the RRM CPSF6/7 family.</text>
</comment>
<keyword evidence="6" id="KW-1185">Reference proteome</keyword>
<dbReference type="OrthoDB" id="10065185at2759"/>
<keyword evidence="2" id="KW-0694">RNA-binding</keyword>
<protein>
    <recommendedName>
        <fullName evidence="4">RRM domain-containing protein</fullName>
    </recommendedName>
</protein>
<evidence type="ECO:0000259" key="4">
    <source>
        <dbReference type="PROSITE" id="PS50102"/>
    </source>
</evidence>
<feature type="region of interest" description="Disordered" evidence="3">
    <location>
        <begin position="66"/>
        <end position="131"/>
    </location>
</feature>
<dbReference type="InterPro" id="IPR035979">
    <property type="entry name" value="RBD_domain_sf"/>
</dbReference>
<evidence type="ECO:0000256" key="3">
    <source>
        <dbReference type="SAM" id="MobiDB-lite"/>
    </source>
</evidence>
<dbReference type="InterPro" id="IPR034772">
    <property type="entry name" value="CPSF6/7"/>
</dbReference>
<dbReference type="PANTHER" id="PTHR23204">
    <property type="entry name" value="CLEAVAGE AND POLYADENYLATION SPECIFIC FACTOR"/>
    <property type="match status" value="1"/>
</dbReference>
<dbReference type="GO" id="GO:0005634">
    <property type="term" value="C:nucleus"/>
    <property type="evidence" value="ECO:0007669"/>
    <property type="project" value="UniProtKB-SubCell"/>
</dbReference>
<feature type="domain" description="RRM" evidence="4">
    <location>
        <begin position="162"/>
        <end position="230"/>
    </location>
</feature>
<sequence>MADELFDIYDDAFGDDDHPTTLTSAVDHAALDDPLAMVQAEASDMATAATAAAAAVAEPALASAGNHTEDDMFDDFGGLDPTSKDNELPGDKAKPVIEEKAASHAGDYQEREPAMGRESRSRQTPASAAPVSETTMALFALPGSVASMPGSSSASMSTANAAGLYIGDLTWWTSEDQLRAIAEEAGIAPADIKDVIFQEHRNNGKSKGIAFMQLNTAEAARSMKAALEAS</sequence>
<proteinExistence type="inferred from homology"/>
<accession>A0A4P9YY25</accession>
<reference evidence="6" key="1">
    <citation type="journal article" date="2018" name="Nat. Microbiol.">
        <title>Leveraging single-cell genomics to expand the fungal tree of life.</title>
        <authorList>
            <person name="Ahrendt S.R."/>
            <person name="Quandt C.A."/>
            <person name="Ciobanu D."/>
            <person name="Clum A."/>
            <person name="Salamov A."/>
            <person name="Andreopoulos B."/>
            <person name="Cheng J.F."/>
            <person name="Woyke T."/>
            <person name="Pelin A."/>
            <person name="Henrissat B."/>
            <person name="Reynolds N.K."/>
            <person name="Benny G.L."/>
            <person name="Smith M.E."/>
            <person name="James T.Y."/>
            <person name="Grigoriev I.V."/>
        </authorList>
    </citation>
    <scope>NUCLEOTIDE SEQUENCE [LARGE SCALE GENOMIC DNA]</scope>
    <source>
        <strain evidence="6">Benny S71-1</strain>
    </source>
</reference>
<name>A0A4P9YY25_9FUNG</name>
<dbReference type="GO" id="GO:0006397">
    <property type="term" value="P:mRNA processing"/>
    <property type="evidence" value="ECO:0007669"/>
    <property type="project" value="UniProtKB-KW"/>
</dbReference>
<dbReference type="EMBL" id="KZ989933">
    <property type="protein sequence ID" value="RKP24996.1"/>
    <property type="molecule type" value="Genomic_DNA"/>
</dbReference>
<dbReference type="InterPro" id="IPR012677">
    <property type="entry name" value="Nucleotide-bd_a/b_plait_sf"/>
</dbReference>
<dbReference type="Proteomes" id="UP000278143">
    <property type="component" value="Unassembled WGS sequence"/>
</dbReference>
<evidence type="ECO:0000256" key="2">
    <source>
        <dbReference type="PROSITE-ProRule" id="PRU00176"/>
    </source>
</evidence>
<feature type="compositionally biased region" description="Basic and acidic residues" evidence="3">
    <location>
        <begin position="82"/>
        <end position="121"/>
    </location>
</feature>
<evidence type="ECO:0000313" key="5">
    <source>
        <dbReference type="EMBL" id="RKP24996.1"/>
    </source>
</evidence>
<organism evidence="5 6">
    <name type="scientific">Syncephalis pseudoplumigaleata</name>
    <dbReference type="NCBI Taxonomy" id="1712513"/>
    <lineage>
        <taxon>Eukaryota</taxon>
        <taxon>Fungi</taxon>
        <taxon>Fungi incertae sedis</taxon>
        <taxon>Zoopagomycota</taxon>
        <taxon>Zoopagomycotina</taxon>
        <taxon>Zoopagomycetes</taxon>
        <taxon>Zoopagales</taxon>
        <taxon>Piptocephalidaceae</taxon>
        <taxon>Syncephalis</taxon>
    </lineage>
</organism>
<dbReference type="PROSITE" id="PS50102">
    <property type="entry name" value="RRM"/>
    <property type="match status" value="1"/>
</dbReference>
<evidence type="ECO:0000256" key="1">
    <source>
        <dbReference type="ARBA" id="ARBA00006265"/>
    </source>
</evidence>
<dbReference type="Gene3D" id="3.30.70.330">
    <property type="match status" value="1"/>
</dbReference>
<dbReference type="GO" id="GO:0003723">
    <property type="term" value="F:RNA binding"/>
    <property type="evidence" value="ECO:0007669"/>
    <property type="project" value="UniProtKB-UniRule"/>
</dbReference>
<evidence type="ECO:0000313" key="6">
    <source>
        <dbReference type="Proteomes" id="UP000278143"/>
    </source>
</evidence>
<gene>
    <name evidence="5" type="ORF">SYNPS1DRAFT_22975</name>
</gene>
<dbReference type="SUPFAM" id="SSF54928">
    <property type="entry name" value="RNA-binding domain, RBD"/>
    <property type="match status" value="1"/>
</dbReference>
<dbReference type="Pfam" id="PF00076">
    <property type="entry name" value="RRM_1"/>
    <property type="match status" value="1"/>
</dbReference>
<dbReference type="AlphaFoldDB" id="A0A4P9YY25"/>